<dbReference type="GO" id="GO:0008198">
    <property type="term" value="F:ferrous iron binding"/>
    <property type="evidence" value="ECO:0007669"/>
    <property type="project" value="InterPro"/>
</dbReference>
<comment type="cofactor">
    <cofactor evidence="1">
        <name>Zn(2+)</name>
        <dbReference type="ChEBI" id="CHEBI:29105"/>
    </cofactor>
</comment>
<keyword evidence="5" id="KW-0560">Oxidoreductase</keyword>
<dbReference type="AlphaFoldDB" id="A0A0J7XJ50"/>
<dbReference type="Pfam" id="PF02900">
    <property type="entry name" value="LigB"/>
    <property type="match status" value="1"/>
</dbReference>
<dbReference type="OrthoDB" id="9790889at2"/>
<evidence type="ECO:0000256" key="1">
    <source>
        <dbReference type="ARBA" id="ARBA00001947"/>
    </source>
</evidence>
<dbReference type="PIRSF" id="PIRSF006157">
    <property type="entry name" value="Doxgns_DODA"/>
    <property type="match status" value="1"/>
</dbReference>
<keyword evidence="4" id="KW-0862">Zinc</keyword>
<dbReference type="GO" id="GO:0016702">
    <property type="term" value="F:oxidoreductase activity, acting on single donors with incorporation of molecular oxygen, incorporation of two atoms of oxygen"/>
    <property type="evidence" value="ECO:0007669"/>
    <property type="project" value="UniProtKB-ARBA"/>
</dbReference>
<dbReference type="PANTHER" id="PTHR30096">
    <property type="entry name" value="4,5-DOPA DIOXYGENASE EXTRADIOL-LIKE PROTEIN"/>
    <property type="match status" value="1"/>
</dbReference>
<evidence type="ECO:0000313" key="8">
    <source>
        <dbReference type="Proteomes" id="UP000052268"/>
    </source>
</evidence>
<keyword evidence="7" id="KW-0223">Dioxygenase</keyword>
<accession>A0A0J7XJ50</accession>
<gene>
    <name evidence="7" type="ORF">V474_05260</name>
</gene>
<comment type="similarity">
    <text evidence="2">Belongs to the DODA-type extradiol aromatic ring-opening dioxygenase family.</text>
</comment>
<dbReference type="Proteomes" id="UP000052268">
    <property type="component" value="Unassembled WGS sequence"/>
</dbReference>
<evidence type="ECO:0000256" key="5">
    <source>
        <dbReference type="ARBA" id="ARBA00023002"/>
    </source>
</evidence>
<dbReference type="EMBL" id="JACU01000013">
    <property type="protein sequence ID" value="KMS51163.1"/>
    <property type="molecule type" value="Genomic_DNA"/>
</dbReference>
<proteinExistence type="inferred from homology"/>
<dbReference type="InterPro" id="IPR014436">
    <property type="entry name" value="Extradiol_dOase_DODA"/>
</dbReference>
<evidence type="ECO:0000313" key="7">
    <source>
        <dbReference type="EMBL" id="KMS51163.1"/>
    </source>
</evidence>
<evidence type="ECO:0000256" key="3">
    <source>
        <dbReference type="ARBA" id="ARBA00022723"/>
    </source>
</evidence>
<dbReference type="InterPro" id="IPR004183">
    <property type="entry name" value="Xdiol_dOase_suB"/>
</dbReference>
<dbReference type="CDD" id="cd07363">
    <property type="entry name" value="45_DOPA_Dioxygenase"/>
    <property type="match status" value="1"/>
</dbReference>
<dbReference type="Gene3D" id="3.40.830.10">
    <property type="entry name" value="LigB-like"/>
    <property type="match status" value="1"/>
</dbReference>
<keyword evidence="8" id="KW-1185">Reference proteome</keyword>
<dbReference type="GO" id="GO:0008270">
    <property type="term" value="F:zinc ion binding"/>
    <property type="evidence" value="ECO:0007669"/>
    <property type="project" value="InterPro"/>
</dbReference>
<dbReference type="SUPFAM" id="SSF53213">
    <property type="entry name" value="LigB-like"/>
    <property type="match status" value="1"/>
</dbReference>
<reference evidence="7 8" key="1">
    <citation type="journal article" date="2015" name="G3 (Bethesda)">
        <title>Insights into Ongoing Evolution of the Hexachlorocyclohexane Catabolic Pathway from Comparative Genomics of Ten Sphingomonadaceae Strains.</title>
        <authorList>
            <person name="Pearce S.L."/>
            <person name="Oakeshott J.G."/>
            <person name="Pandey G."/>
        </authorList>
    </citation>
    <scope>NUCLEOTIDE SEQUENCE [LARGE SCALE GENOMIC DNA]</scope>
    <source>
        <strain evidence="7 8">LL02</strain>
    </source>
</reference>
<sequence>MNVQTADMAASKATSGTQMPTFFIPHGGGPCFFMDWTAMGGPADTWHKTEAWLRALVSTLPEKPKGIVVISGHWEEPAFTASAAVEPGMIYDYYGFPPHTYELKYPAPGAPGLAERVVSLLSEAGLPARTDAARGFDHGVFVPFLLIDPEASIPVVPLSLKADLDPAEHIAAGRALAPLREEGILVVGSGMSYHNMRGFRTPAATRPSAVFDQWLTGAVESAPPEREANLTAWADAPAGRLSHPREEHLLPLMVAAGAGADSPGAKVFGDNVMMADISAYRFG</sequence>
<dbReference type="RefSeq" id="WP_059153413.1">
    <property type="nucleotide sequence ID" value="NZ_KQ130459.1"/>
</dbReference>
<organism evidence="7 8">
    <name type="scientific">Novosphingobium barchaimii LL02</name>
    <dbReference type="NCBI Taxonomy" id="1114963"/>
    <lineage>
        <taxon>Bacteria</taxon>
        <taxon>Pseudomonadati</taxon>
        <taxon>Pseudomonadota</taxon>
        <taxon>Alphaproteobacteria</taxon>
        <taxon>Sphingomonadales</taxon>
        <taxon>Sphingomonadaceae</taxon>
        <taxon>Novosphingobium</taxon>
    </lineage>
</organism>
<comment type="caution">
    <text evidence="7">The sequence shown here is derived from an EMBL/GenBank/DDBJ whole genome shotgun (WGS) entry which is preliminary data.</text>
</comment>
<keyword evidence="3" id="KW-0479">Metal-binding</keyword>
<feature type="domain" description="Extradiol ring-cleavage dioxygenase class III enzyme subunit B" evidence="6">
    <location>
        <begin position="45"/>
        <end position="275"/>
    </location>
</feature>
<evidence type="ECO:0000256" key="4">
    <source>
        <dbReference type="ARBA" id="ARBA00022833"/>
    </source>
</evidence>
<dbReference type="PATRIC" id="fig|1114963.3.peg.4697"/>
<name>A0A0J7XJ50_9SPHN</name>
<evidence type="ECO:0000256" key="2">
    <source>
        <dbReference type="ARBA" id="ARBA00007581"/>
    </source>
</evidence>
<dbReference type="PANTHER" id="PTHR30096:SF0">
    <property type="entry name" value="4,5-DOPA DIOXYGENASE EXTRADIOL-LIKE PROTEIN"/>
    <property type="match status" value="1"/>
</dbReference>
<protein>
    <submittedName>
        <fullName evidence="7">Aromatic ring-cleaving dioxygenase</fullName>
    </submittedName>
</protein>
<evidence type="ECO:0000259" key="6">
    <source>
        <dbReference type="Pfam" id="PF02900"/>
    </source>
</evidence>